<dbReference type="AlphaFoldDB" id="A0A6J6EMK2"/>
<dbReference type="InterPro" id="IPR055462">
    <property type="entry name" value="DUF7034"/>
</dbReference>
<gene>
    <name evidence="2" type="ORF">UFOPK1689_01071</name>
</gene>
<organism evidence="2">
    <name type="scientific">freshwater metagenome</name>
    <dbReference type="NCBI Taxonomy" id="449393"/>
    <lineage>
        <taxon>unclassified sequences</taxon>
        <taxon>metagenomes</taxon>
        <taxon>ecological metagenomes</taxon>
    </lineage>
</organism>
<sequence>MKLKALLASAFLITGVFVAPAVASEKPIVTSFTFTPLEVDLLGSNTNVTFNLVVSHPSGIANTNTYVTLKNNLNDTLGTFLTRVEKDPAAKNVTFAGSLTIPRDINTGVYSISVAEVMNNSSAGYSYSTGTISAGTVRTLVGATSGLIIRSDGVLNYNFPTIVGPSYDSFTSKTFLDPIKYNSLKTPIWKVGETFDPASSFELQVPSLPMILTSLSPTVCPVVGKSLNLIKEGLCSFTVSTAKTNDYLATSITQSVTITAARIKPTLVVSKISNQTTSDLPKSISLSPVFSSTEGYIQPTTLTPGVCFASLFFVRILAGGTCTLTYRTAETASFLASDLYTVTFDVSKDGQPLPVPTPVVTPTPTATAKPVIKKTITCIKGTKTVKRTAVSPKCPTGYKVKK</sequence>
<dbReference type="EMBL" id="CAEZTN010000058">
    <property type="protein sequence ID" value="CAB4577632.1"/>
    <property type="molecule type" value="Genomic_DNA"/>
</dbReference>
<accession>A0A6J6EMK2</accession>
<name>A0A6J6EMK2_9ZZZZ</name>
<reference evidence="2" key="1">
    <citation type="submission" date="2020-05" db="EMBL/GenBank/DDBJ databases">
        <authorList>
            <person name="Chiriac C."/>
            <person name="Salcher M."/>
            <person name="Ghai R."/>
            <person name="Kavagutti S V."/>
        </authorList>
    </citation>
    <scope>NUCLEOTIDE SEQUENCE</scope>
</reference>
<feature type="domain" description="DUF7034" evidence="1">
    <location>
        <begin position="27"/>
        <end position="134"/>
    </location>
</feature>
<protein>
    <submittedName>
        <fullName evidence="2">Unannotated protein</fullName>
    </submittedName>
</protein>
<evidence type="ECO:0000313" key="2">
    <source>
        <dbReference type="EMBL" id="CAB4577632.1"/>
    </source>
</evidence>
<evidence type="ECO:0000259" key="1">
    <source>
        <dbReference type="Pfam" id="PF23033"/>
    </source>
</evidence>
<dbReference type="Pfam" id="PF23033">
    <property type="entry name" value="DUF7034"/>
    <property type="match status" value="1"/>
</dbReference>
<proteinExistence type="predicted"/>